<evidence type="ECO:0000313" key="4">
    <source>
        <dbReference type="Proteomes" id="UP000007590"/>
    </source>
</evidence>
<evidence type="ECO:0000259" key="2">
    <source>
        <dbReference type="Pfam" id="PF13439"/>
    </source>
</evidence>
<dbReference type="STRING" id="929556.Solca_4323"/>
<dbReference type="OrthoDB" id="9771846at2"/>
<dbReference type="EMBL" id="CP003349">
    <property type="protein sequence ID" value="AFD09313.1"/>
    <property type="molecule type" value="Genomic_DNA"/>
</dbReference>
<protein>
    <submittedName>
        <fullName evidence="3">Glycosyltransferase</fullName>
    </submittedName>
</protein>
<feature type="domain" description="Glycosyltransferase subfamily 4-like N-terminal" evidence="2">
    <location>
        <begin position="54"/>
        <end position="178"/>
    </location>
</feature>
<dbReference type="Proteomes" id="UP000007590">
    <property type="component" value="Chromosome"/>
</dbReference>
<dbReference type="GO" id="GO:0016757">
    <property type="term" value="F:glycosyltransferase activity"/>
    <property type="evidence" value="ECO:0007669"/>
    <property type="project" value="InterPro"/>
</dbReference>
<organism evidence="3 4">
    <name type="scientific">Solitalea canadensis (strain ATCC 29591 / DSM 3403 / JCM 21819 / LMG 8368 / NBRC 15130 / NCIMB 12057 / USAM 9D)</name>
    <name type="common">Flexibacter canadensis</name>
    <dbReference type="NCBI Taxonomy" id="929556"/>
    <lineage>
        <taxon>Bacteria</taxon>
        <taxon>Pseudomonadati</taxon>
        <taxon>Bacteroidota</taxon>
        <taxon>Sphingobacteriia</taxon>
        <taxon>Sphingobacteriales</taxon>
        <taxon>Sphingobacteriaceae</taxon>
        <taxon>Solitalea</taxon>
    </lineage>
</organism>
<feature type="domain" description="Glycosyl transferase family 1" evidence="1">
    <location>
        <begin position="206"/>
        <end position="337"/>
    </location>
</feature>
<dbReference type="InterPro" id="IPR028098">
    <property type="entry name" value="Glyco_trans_4-like_N"/>
</dbReference>
<accession>H8KMR0</accession>
<dbReference type="Pfam" id="PF13439">
    <property type="entry name" value="Glyco_transf_4"/>
    <property type="match status" value="1"/>
</dbReference>
<dbReference type="Pfam" id="PF00534">
    <property type="entry name" value="Glycos_transf_1"/>
    <property type="match status" value="1"/>
</dbReference>
<dbReference type="Gene3D" id="3.40.50.2000">
    <property type="entry name" value="Glycogen Phosphorylase B"/>
    <property type="match status" value="2"/>
</dbReference>
<reference evidence="3" key="1">
    <citation type="submission" date="2012-02" db="EMBL/GenBank/DDBJ databases">
        <title>The complete genome of Solitalea canadensis DSM 3403.</title>
        <authorList>
            <consortium name="US DOE Joint Genome Institute (JGI-PGF)"/>
            <person name="Lucas S."/>
            <person name="Copeland A."/>
            <person name="Lapidus A."/>
            <person name="Glavina del Rio T."/>
            <person name="Dalin E."/>
            <person name="Tice H."/>
            <person name="Bruce D."/>
            <person name="Goodwin L."/>
            <person name="Pitluck S."/>
            <person name="Peters L."/>
            <person name="Ovchinnikova G."/>
            <person name="Lu M."/>
            <person name="Kyrpides N."/>
            <person name="Mavromatis K."/>
            <person name="Ivanova N."/>
            <person name="Brettin T."/>
            <person name="Detter J.C."/>
            <person name="Han C."/>
            <person name="Larimer F."/>
            <person name="Land M."/>
            <person name="Hauser L."/>
            <person name="Markowitz V."/>
            <person name="Cheng J.-F."/>
            <person name="Hugenholtz P."/>
            <person name="Woyke T."/>
            <person name="Wu D."/>
            <person name="Spring S."/>
            <person name="Schroeder M."/>
            <person name="Kopitz M."/>
            <person name="Brambilla E."/>
            <person name="Klenk H.-P."/>
            <person name="Eisen J.A."/>
        </authorList>
    </citation>
    <scope>NUCLEOTIDE SEQUENCE</scope>
    <source>
        <strain evidence="3">DSM 3403</strain>
    </source>
</reference>
<keyword evidence="3" id="KW-0808">Transferase</keyword>
<name>H8KMR0_SOLCM</name>
<gene>
    <name evidence="3" type="ordered locus">Solca_4323</name>
</gene>
<dbReference type="SUPFAM" id="SSF53756">
    <property type="entry name" value="UDP-Glycosyltransferase/glycogen phosphorylase"/>
    <property type="match status" value="1"/>
</dbReference>
<keyword evidence="4" id="KW-1185">Reference proteome</keyword>
<evidence type="ECO:0000259" key="1">
    <source>
        <dbReference type="Pfam" id="PF00534"/>
    </source>
</evidence>
<dbReference type="KEGG" id="scn:Solca_4323"/>
<dbReference type="RefSeq" id="WP_014682535.1">
    <property type="nucleotide sequence ID" value="NC_017770.1"/>
</dbReference>
<dbReference type="InterPro" id="IPR001296">
    <property type="entry name" value="Glyco_trans_1"/>
</dbReference>
<dbReference type="eggNOG" id="COG0438">
    <property type="taxonomic scope" value="Bacteria"/>
</dbReference>
<dbReference type="HOGENOM" id="CLU_776019_0_0_10"/>
<proteinExistence type="predicted"/>
<evidence type="ECO:0000313" key="3">
    <source>
        <dbReference type="EMBL" id="AFD09313.1"/>
    </source>
</evidence>
<sequence length="389" mass="45386">MKILYLTLESYKSQPILKSQVITLLSHLSNKYSVKDQKIKFFLTTRDQDIIPEINNDKLVHIPLKNDSYFINQFELLKKVSKIAAQVDVIHVRSYLPMLVALLLKLIYKKKVIFDMRGVFPEEMALRKKSRYIFFLFKKLESLYCRYADKLVVVSQNFRKHIEISYSKQSDKVIVIPTFAIGALNSQCSNSAKVMNIKEEVFNEINGKIFVYSGAFEKWQCVEETFDLFEKLERNIEEARFVVFSQHWEQFEDYAKGRNIDISKYYFTYVENKYLNAYIKQCDVGILLRKDNIINQVAAPIKFTDYLSGGLLVMVSDNIGDTSVAVKKYDLGYVLEKLDNVYFDTIVAEVSLTLQQKLINREQKANMALDELSLKNAADRYYSLYLQLA</sequence>
<dbReference type="AlphaFoldDB" id="H8KMR0"/>